<dbReference type="InterPro" id="IPR004372">
    <property type="entry name" value="Ac/propionate_kinase"/>
</dbReference>
<dbReference type="HAMAP" id="MF_00020">
    <property type="entry name" value="Acetate_kinase"/>
    <property type="match status" value="1"/>
</dbReference>
<dbReference type="KEGG" id="ade:Adeh_3910"/>
<dbReference type="InterPro" id="IPR023865">
    <property type="entry name" value="Aliphatic_acid_kinase_CS"/>
</dbReference>
<dbReference type="STRING" id="290397.Adeh_3910"/>
<feature type="site" description="Transition state stabilizer" evidence="9">
    <location>
        <position position="174"/>
    </location>
</feature>
<dbReference type="EMBL" id="CP000251">
    <property type="protein sequence ID" value="ABC83674.1"/>
    <property type="molecule type" value="Genomic_DNA"/>
</dbReference>
<protein>
    <recommendedName>
        <fullName evidence="9">Acetate kinase</fullName>
        <ecNumber evidence="9">2.7.2.1</ecNumber>
    </recommendedName>
    <alternativeName>
        <fullName evidence="9">Acetokinase</fullName>
    </alternativeName>
</protein>
<dbReference type="PRINTS" id="PR00471">
    <property type="entry name" value="ACETATEKNASE"/>
</dbReference>
<dbReference type="PIRSF" id="PIRSF000722">
    <property type="entry name" value="Acetate_prop_kin"/>
    <property type="match status" value="1"/>
</dbReference>
<keyword evidence="4 9" id="KW-0479">Metal-binding</keyword>
<comment type="cofactor">
    <cofactor evidence="9">
        <name>Mg(2+)</name>
        <dbReference type="ChEBI" id="CHEBI:18420"/>
    </cofactor>
    <cofactor evidence="9">
        <name>Mn(2+)</name>
        <dbReference type="ChEBI" id="CHEBI:29035"/>
    </cofactor>
    <text evidence="9">Mg(2+). Can also accept Mn(2+).</text>
</comment>
<comment type="subunit">
    <text evidence="9">Homodimer.</text>
</comment>
<comment type="pathway">
    <text evidence="9">Metabolic intermediate biosynthesis; acetyl-CoA biosynthesis; acetyl-CoA from acetate: step 1/2.</text>
</comment>
<accession>Q2IGG8</accession>
<dbReference type="EC" id="2.7.2.1" evidence="9"/>
<dbReference type="HOGENOM" id="CLU_020352_0_1_7"/>
<dbReference type="PANTHER" id="PTHR21060">
    <property type="entry name" value="ACETATE KINASE"/>
    <property type="match status" value="1"/>
</dbReference>
<feature type="binding site" evidence="9">
    <location>
        <position position="379"/>
    </location>
    <ligand>
        <name>Mg(2+)</name>
        <dbReference type="ChEBI" id="CHEBI:18420"/>
    </ligand>
</feature>
<evidence type="ECO:0000256" key="9">
    <source>
        <dbReference type="HAMAP-Rule" id="MF_00020"/>
    </source>
</evidence>
<sequence length="411" mass="43908">MNVLVLNCGSATTKFAVVHASNGHVHVSGRVEPLGSGQSALELEHEGRAERRTVPGEGIDAALRTAHTLLRELGLAEGLLGIGHRVVHGGAKFSGSILITPEVIAKIKECIPLGPLHNPSNVRGIEVAQQLFPELPQVAVFDTAFHQTMPPRSYLYAVPYAWFVEHEVRRYGFHGTSHRYVSELAVKQLGLDPEDHAIVTAHLGKGCSLAAVRNGQSMDTTMGLTPLEGVVMDRRSGNIDPSIVAHMKKQLSCSMEEVMEKLNAGSGLLGISGLSDDMLTLERAAEAGHERARLAIDKFCYSVSKAAAGMFVSLGRVDALVFTGGIGENQAKVRAQIIGLLAFAGFALDPKANEAHGRGQGGRITRSTSPMAAVIPTNEEFMIARDTAEIVARDASLAERWGEAGPLRAVR</sequence>
<feature type="site" description="Transition state stabilizer" evidence="9">
    <location>
        <position position="235"/>
    </location>
</feature>
<evidence type="ECO:0000256" key="10">
    <source>
        <dbReference type="RuleBase" id="RU003835"/>
    </source>
</evidence>
<dbReference type="GO" id="GO:0005829">
    <property type="term" value="C:cytosol"/>
    <property type="evidence" value="ECO:0007669"/>
    <property type="project" value="TreeGrafter"/>
</dbReference>
<dbReference type="GO" id="GO:0000287">
    <property type="term" value="F:magnesium ion binding"/>
    <property type="evidence" value="ECO:0007669"/>
    <property type="project" value="UniProtKB-UniRule"/>
</dbReference>
<evidence type="ECO:0000313" key="12">
    <source>
        <dbReference type="Proteomes" id="UP000001935"/>
    </source>
</evidence>
<dbReference type="GO" id="GO:0008776">
    <property type="term" value="F:acetate kinase activity"/>
    <property type="evidence" value="ECO:0007669"/>
    <property type="project" value="UniProtKB-UniRule"/>
</dbReference>
<evidence type="ECO:0000256" key="4">
    <source>
        <dbReference type="ARBA" id="ARBA00022723"/>
    </source>
</evidence>
<proteinExistence type="inferred from homology"/>
<comment type="caution">
    <text evidence="9">Lacks conserved residue(s) required for the propagation of feature annotation.</text>
</comment>
<feature type="binding site" evidence="9">
    <location>
        <begin position="202"/>
        <end position="206"/>
    </location>
    <ligand>
        <name>ATP</name>
        <dbReference type="ChEBI" id="CHEBI:30616"/>
    </ligand>
</feature>
<feature type="binding site" evidence="9">
    <location>
        <position position="7"/>
    </location>
    <ligand>
        <name>Mg(2+)</name>
        <dbReference type="ChEBI" id="CHEBI:18420"/>
    </ligand>
</feature>
<evidence type="ECO:0000256" key="6">
    <source>
        <dbReference type="ARBA" id="ARBA00022777"/>
    </source>
</evidence>
<dbReference type="Proteomes" id="UP000001935">
    <property type="component" value="Chromosome"/>
</dbReference>
<dbReference type="PANTHER" id="PTHR21060:SF21">
    <property type="entry name" value="ACETATE KINASE"/>
    <property type="match status" value="1"/>
</dbReference>
<keyword evidence="8 9" id="KW-0460">Magnesium</keyword>
<feature type="active site" description="Proton donor/acceptor" evidence="9">
    <location>
        <position position="142"/>
    </location>
</feature>
<dbReference type="PROSITE" id="PS01076">
    <property type="entry name" value="ACETATE_KINASE_2"/>
    <property type="match status" value="1"/>
</dbReference>
<dbReference type="AlphaFoldDB" id="Q2IGG8"/>
<evidence type="ECO:0000256" key="5">
    <source>
        <dbReference type="ARBA" id="ARBA00022741"/>
    </source>
</evidence>
<feature type="binding site" evidence="9">
    <location>
        <position position="14"/>
    </location>
    <ligand>
        <name>ATP</name>
        <dbReference type="ChEBI" id="CHEBI:30616"/>
    </ligand>
</feature>
<keyword evidence="7 9" id="KW-0067">ATP-binding</keyword>
<evidence type="ECO:0000313" key="11">
    <source>
        <dbReference type="EMBL" id="ABC83674.1"/>
    </source>
</evidence>
<feature type="binding site" evidence="9">
    <location>
        <position position="85"/>
    </location>
    <ligand>
        <name>substrate</name>
    </ligand>
</feature>
<dbReference type="NCBIfam" id="TIGR00016">
    <property type="entry name" value="ackA"/>
    <property type="match status" value="1"/>
</dbReference>
<organism evidence="11 12">
    <name type="scientific">Anaeromyxobacter dehalogenans (strain 2CP-C)</name>
    <dbReference type="NCBI Taxonomy" id="290397"/>
    <lineage>
        <taxon>Bacteria</taxon>
        <taxon>Pseudomonadati</taxon>
        <taxon>Myxococcota</taxon>
        <taxon>Myxococcia</taxon>
        <taxon>Myxococcales</taxon>
        <taxon>Cystobacterineae</taxon>
        <taxon>Anaeromyxobacteraceae</taxon>
        <taxon>Anaeromyxobacter</taxon>
    </lineage>
</organism>
<comment type="similarity">
    <text evidence="1 9 10">Belongs to the acetokinase family.</text>
</comment>
<evidence type="ECO:0000256" key="3">
    <source>
        <dbReference type="ARBA" id="ARBA00022679"/>
    </source>
</evidence>
<dbReference type="Pfam" id="PF00871">
    <property type="entry name" value="Acetate_kinase"/>
    <property type="match status" value="1"/>
</dbReference>
<keyword evidence="6 9" id="KW-0418">Kinase</keyword>
<dbReference type="GO" id="GO:0006083">
    <property type="term" value="P:acetate metabolic process"/>
    <property type="evidence" value="ECO:0007669"/>
    <property type="project" value="TreeGrafter"/>
</dbReference>
<evidence type="ECO:0000256" key="8">
    <source>
        <dbReference type="ARBA" id="ARBA00022842"/>
    </source>
</evidence>
<dbReference type="GO" id="GO:0005524">
    <property type="term" value="F:ATP binding"/>
    <property type="evidence" value="ECO:0007669"/>
    <property type="project" value="UniProtKB-KW"/>
</dbReference>
<name>Q2IGG8_ANADE</name>
<dbReference type="InterPro" id="IPR000890">
    <property type="entry name" value="Aliphatic_acid_kin_short-chain"/>
</dbReference>
<keyword evidence="2 9" id="KW-0963">Cytoplasm</keyword>
<dbReference type="InterPro" id="IPR043129">
    <property type="entry name" value="ATPase_NBD"/>
</dbReference>
<dbReference type="SUPFAM" id="SSF53067">
    <property type="entry name" value="Actin-like ATPase domain"/>
    <property type="match status" value="2"/>
</dbReference>
<feature type="binding site" evidence="9">
    <location>
        <begin position="325"/>
        <end position="329"/>
    </location>
    <ligand>
        <name>ATP</name>
        <dbReference type="ChEBI" id="CHEBI:30616"/>
    </ligand>
</feature>
<dbReference type="eggNOG" id="COG0282">
    <property type="taxonomic scope" value="Bacteria"/>
</dbReference>
<comment type="subcellular location">
    <subcellularLocation>
        <location evidence="9">Cytoplasm</location>
    </subcellularLocation>
</comment>
<keyword evidence="5 9" id="KW-0547">Nucleotide-binding</keyword>
<dbReference type="RefSeq" id="WP_011422956.1">
    <property type="nucleotide sequence ID" value="NC_007760.1"/>
</dbReference>
<reference evidence="11 12" key="1">
    <citation type="submission" date="2006-01" db="EMBL/GenBank/DDBJ databases">
        <title>Complete sequence of Anaeromyxobacter dehalogenans 2CP-C.</title>
        <authorList>
            <consortium name="US DOE Joint Genome Institute"/>
            <person name="Copeland A."/>
            <person name="Lucas S."/>
            <person name="Lapidus A."/>
            <person name="Barry K."/>
            <person name="Detter J.C."/>
            <person name="Glavina T."/>
            <person name="Hammon N."/>
            <person name="Israni S."/>
            <person name="Pitluck S."/>
            <person name="Brettin T."/>
            <person name="Bruce D."/>
            <person name="Han C."/>
            <person name="Tapia R."/>
            <person name="Gilna P."/>
            <person name="Kiss H."/>
            <person name="Schmutz J."/>
            <person name="Larimer F."/>
            <person name="Land M."/>
            <person name="Kyrpides N."/>
            <person name="Anderson I."/>
            <person name="Sanford R.A."/>
            <person name="Ritalahti K.M."/>
            <person name="Thomas H.S."/>
            <person name="Kirby J.R."/>
            <person name="Zhulin I.B."/>
            <person name="Loeffler F.E."/>
            <person name="Richardson P."/>
        </authorList>
    </citation>
    <scope>NUCLEOTIDE SEQUENCE [LARGE SCALE GENOMIC DNA]</scope>
    <source>
        <strain evidence="11 12">2CP-C</strain>
    </source>
</reference>
<dbReference type="OrthoDB" id="9802453at2"/>
<dbReference type="CDD" id="cd24010">
    <property type="entry name" value="ASKHA_NBD_AcK_PK"/>
    <property type="match status" value="1"/>
</dbReference>
<dbReference type="UniPathway" id="UPA00340">
    <property type="reaction ID" value="UER00458"/>
</dbReference>
<dbReference type="GO" id="GO:0006085">
    <property type="term" value="P:acetyl-CoA biosynthetic process"/>
    <property type="evidence" value="ECO:0007669"/>
    <property type="project" value="UniProtKB-UniRule"/>
</dbReference>
<dbReference type="Gene3D" id="3.30.420.40">
    <property type="match status" value="2"/>
</dbReference>
<evidence type="ECO:0000256" key="7">
    <source>
        <dbReference type="ARBA" id="ARBA00022840"/>
    </source>
</evidence>
<evidence type="ECO:0000256" key="2">
    <source>
        <dbReference type="ARBA" id="ARBA00022490"/>
    </source>
</evidence>
<gene>
    <name evidence="9" type="primary">ackA</name>
    <name evidence="11" type="ordered locus">Adeh_3910</name>
</gene>
<comment type="function">
    <text evidence="9">Catalyzes the formation of acetyl phosphate from acetate and ATP. Can also catalyze the reverse reaction.</text>
</comment>
<evidence type="ECO:0000256" key="1">
    <source>
        <dbReference type="ARBA" id="ARBA00008748"/>
    </source>
</evidence>
<comment type="catalytic activity">
    <reaction evidence="9">
        <text>acetate + ATP = acetyl phosphate + ADP</text>
        <dbReference type="Rhea" id="RHEA:11352"/>
        <dbReference type="ChEBI" id="CHEBI:22191"/>
        <dbReference type="ChEBI" id="CHEBI:30089"/>
        <dbReference type="ChEBI" id="CHEBI:30616"/>
        <dbReference type="ChEBI" id="CHEBI:456216"/>
        <dbReference type="EC" id="2.7.2.1"/>
    </reaction>
</comment>
<keyword evidence="3 9" id="KW-0808">Transferase</keyword>